<evidence type="ECO:0000256" key="1">
    <source>
        <dbReference type="ARBA" id="ARBA00001974"/>
    </source>
</evidence>
<dbReference type="GO" id="GO:0050660">
    <property type="term" value="F:flavin adenine dinucleotide binding"/>
    <property type="evidence" value="ECO:0007669"/>
    <property type="project" value="TreeGrafter"/>
</dbReference>
<comment type="cofactor">
    <cofactor evidence="1 6">
        <name>FAD</name>
        <dbReference type="ChEBI" id="CHEBI:57692"/>
    </cofactor>
</comment>
<evidence type="ECO:0000256" key="5">
    <source>
        <dbReference type="ARBA" id="ARBA00023157"/>
    </source>
</evidence>
<feature type="domain" description="ERV/ALR sulfhydryl oxidase" evidence="7">
    <location>
        <begin position="1"/>
        <end position="83"/>
    </location>
</feature>
<dbReference type="InterPro" id="IPR017905">
    <property type="entry name" value="ERV/ALR_sulphydryl_oxidase"/>
</dbReference>
<name>A0A2C5XDH1_9HYPO</name>
<comment type="catalytic activity">
    <reaction evidence="6">
        <text>2 R'C(R)SH + O2 = R'C(R)S-S(R)CR' + H2O2</text>
        <dbReference type="Rhea" id="RHEA:17357"/>
        <dbReference type="ChEBI" id="CHEBI:15379"/>
        <dbReference type="ChEBI" id="CHEBI:16240"/>
        <dbReference type="ChEBI" id="CHEBI:16520"/>
        <dbReference type="ChEBI" id="CHEBI:17412"/>
        <dbReference type="EC" id="1.8.3.2"/>
    </reaction>
</comment>
<protein>
    <recommendedName>
        <fullName evidence="6">Sulfhydryl oxidase</fullName>
        <ecNumber evidence="6">1.8.3.2</ecNumber>
    </recommendedName>
</protein>
<evidence type="ECO:0000259" key="7">
    <source>
        <dbReference type="PROSITE" id="PS51324"/>
    </source>
</evidence>
<evidence type="ECO:0000313" key="9">
    <source>
        <dbReference type="Proteomes" id="UP000224854"/>
    </source>
</evidence>
<dbReference type="OrthoDB" id="17199at2759"/>
<dbReference type="InterPro" id="IPR039799">
    <property type="entry name" value="ALR/ERV"/>
</dbReference>
<dbReference type="InterPro" id="IPR036774">
    <property type="entry name" value="ERV/ALR_sulphydryl_oxid_sf"/>
</dbReference>
<dbReference type="SUPFAM" id="SSF69000">
    <property type="entry name" value="FAD-dependent thiol oxidase"/>
    <property type="match status" value="1"/>
</dbReference>
<keyword evidence="9" id="KW-1185">Reference proteome</keyword>
<dbReference type="Proteomes" id="UP000224854">
    <property type="component" value="Unassembled WGS sequence"/>
</dbReference>
<evidence type="ECO:0000256" key="6">
    <source>
        <dbReference type="RuleBase" id="RU371123"/>
    </source>
</evidence>
<dbReference type="PROSITE" id="PS51324">
    <property type="entry name" value="ERV_ALR"/>
    <property type="match status" value="1"/>
</dbReference>
<accession>A0A2C5XDH1</accession>
<keyword evidence="3 6" id="KW-0274">FAD</keyword>
<proteinExistence type="predicted"/>
<sequence>MAASYPETPTRAQQADVSSFIGLLARLYPCWVCAKDLEAHVKRDAPRVGSRGDLSRWLCQAHNDVNRKLGKPLFDCDKWDERWRTGWRDGRCD</sequence>
<dbReference type="PANTHER" id="PTHR12645">
    <property type="entry name" value="ALR/ERV"/>
    <property type="match status" value="1"/>
</dbReference>
<evidence type="ECO:0000256" key="2">
    <source>
        <dbReference type="ARBA" id="ARBA00022630"/>
    </source>
</evidence>
<keyword evidence="4 6" id="KW-0560">Oxidoreductase</keyword>
<reference evidence="8 9" key="1">
    <citation type="submission" date="2017-06" db="EMBL/GenBank/DDBJ databases">
        <title>Ant-infecting Ophiocordyceps genomes reveal a high diversity of potential behavioral manipulation genes and a possible major role for enterotoxins.</title>
        <authorList>
            <person name="De Bekker C."/>
            <person name="Evans H.C."/>
            <person name="Brachmann A."/>
            <person name="Hughes D.P."/>
        </authorList>
    </citation>
    <scope>NUCLEOTIDE SEQUENCE [LARGE SCALE GENOMIC DNA]</scope>
    <source>
        <strain evidence="8 9">1348a</strain>
    </source>
</reference>
<keyword evidence="5" id="KW-1015">Disulfide bond</keyword>
<dbReference type="Pfam" id="PF04777">
    <property type="entry name" value="Evr1_Alr"/>
    <property type="match status" value="1"/>
</dbReference>
<evidence type="ECO:0000313" key="8">
    <source>
        <dbReference type="EMBL" id="PHH58568.1"/>
    </source>
</evidence>
<evidence type="ECO:0000256" key="3">
    <source>
        <dbReference type="ARBA" id="ARBA00022827"/>
    </source>
</evidence>
<dbReference type="PANTHER" id="PTHR12645:SF0">
    <property type="entry name" value="FAD-LINKED SULFHYDRYL OXIDASE ALR"/>
    <property type="match status" value="1"/>
</dbReference>
<keyword evidence="2 6" id="KW-0285">Flavoprotein</keyword>
<dbReference type="AlphaFoldDB" id="A0A2C5XDH1"/>
<organism evidence="8 9">
    <name type="scientific">Ophiocordyceps australis</name>
    <dbReference type="NCBI Taxonomy" id="1399860"/>
    <lineage>
        <taxon>Eukaryota</taxon>
        <taxon>Fungi</taxon>
        <taxon>Dikarya</taxon>
        <taxon>Ascomycota</taxon>
        <taxon>Pezizomycotina</taxon>
        <taxon>Sordariomycetes</taxon>
        <taxon>Hypocreomycetidae</taxon>
        <taxon>Hypocreales</taxon>
        <taxon>Ophiocordycipitaceae</taxon>
        <taxon>Ophiocordyceps</taxon>
    </lineage>
</organism>
<evidence type="ECO:0000256" key="4">
    <source>
        <dbReference type="ARBA" id="ARBA00023002"/>
    </source>
</evidence>
<dbReference type="EC" id="1.8.3.2" evidence="6"/>
<dbReference type="GO" id="GO:0016971">
    <property type="term" value="F:flavin-dependent sulfhydryl oxidase activity"/>
    <property type="evidence" value="ECO:0007669"/>
    <property type="project" value="InterPro"/>
</dbReference>
<dbReference type="EMBL" id="NJEU01002115">
    <property type="protein sequence ID" value="PHH58568.1"/>
    <property type="molecule type" value="Genomic_DNA"/>
</dbReference>
<gene>
    <name evidence="8" type="ORF">CDD82_2884</name>
</gene>
<dbReference type="GO" id="GO:0005739">
    <property type="term" value="C:mitochondrion"/>
    <property type="evidence" value="ECO:0007669"/>
    <property type="project" value="TreeGrafter"/>
</dbReference>
<dbReference type="Gene3D" id="1.20.120.310">
    <property type="entry name" value="ERV/ALR sulfhydryl oxidase domain"/>
    <property type="match status" value="1"/>
</dbReference>
<comment type="caution">
    <text evidence="8">The sequence shown here is derived from an EMBL/GenBank/DDBJ whole genome shotgun (WGS) entry which is preliminary data.</text>
</comment>